<keyword evidence="2 5" id="KW-0690">Ribosome biogenesis</keyword>
<dbReference type="PANTHER" id="PTHR33692:SF1">
    <property type="entry name" value="RIBOSOME MATURATION FACTOR RIMM"/>
    <property type="match status" value="1"/>
</dbReference>
<dbReference type="Pfam" id="PF24986">
    <property type="entry name" value="PRC_RimM"/>
    <property type="match status" value="1"/>
</dbReference>
<reference evidence="8 10" key="1">
    <citation type="submission" date="2015-09" db="EMBL/GenBank/DDBJ databases">
        <title>Genome sequence of Acetobacterium wieringae DSM 1911.</title>
        <authorList>
            <person name="Poehlein A."/>
            <person name="Bengelsdorf F.R."/>
            <person name="Schiel-Bengelsdorf B."/>
            <person name="Duerre P."/>
            <person name="Daniel R."/>
        </authorList>
    </citation>
    <scope>NUCLEOTIDE SEQUENCE [LARGE SCALE GENOMIC DNA]</scope>
    <source>
        <strain evidence="8 10">DSM 1911</strain>
    </source>
</reference>
<keyword evidence="3 5" id="KW-0698">rRNA processing</keyword>
<dbReference type="GO" id="GO:0005737">
    <property type="term" value="C:cytoplasm"/>
    <property type="evidence" value="ECO:0007669"/>
    <property type="project" value="UniProtKB-SubCell"/>
</dbReference>
<dbReference type="Proteomes" id="UP000322619">
    <property type="component" value="Unassembled WGS sequence"/>
</dbReference>
<accession>A0A1F2PLX1</accession>
<keyword evidence="4 5" id="KW-0143">Chaperone</keyword>
<organism evidence="8 10">
    <name type="scientific">Acetobacterium wieringae</name>
    <dbReference type="NCBI Taxonomy" id="52694"/>
    <lineage>
        <taxon>Bacteria</taxon>
        <taxon>Bacillati</taxon>
        <taxon>Bacillota</taxon>
        <taxon>Clostridia</taxon>
        <taxon>Eubacteriales</taxon>
        <taxon>Eubacteriaceae</taxon>
        <taxon>Acetobacterium</taxon>
    </lineage>
</organism>
<evidence type="ECO:0000256" key="3">
    <source>
        <dbReference type="ARBA" id="ARBA00022552"/>
    </source>
</evidence>
<feature type="domain" description="Ribosome maturation factor RimM PRC barrel" evidence="7">
    <location>
        <begin position="103"/>
        <end position="167"/>
    </location>
</feature>
<evidence type="ECO:0000256" key="5">
    <source>
        <dbReference type="HAMAP-Rule" id="MF_00014"/>
    </source>
</evidence>
<proteinExistence type="inferred from homology"/>
<dbReference type="InterPro" id="IPR056792">
    <property type="entry name" value="PRC_RimM"/>
</dbReference>
<evidence type="ECO:0000313" key="10">
    <source>
        <dbReference type="Proteomes" id="UP000176244"/>
    </source>
</evidence>
<sequence length="171" mass="19177">MENNNRLIIIGRILGVHGIKGELKVQPLTDDPGRFYDLDEVILIHDKAATDYKITNCRLHKNNVLLFLENVKNRNEAEALIGREVGIPRELAVALSEDEFFIEDLLGLPVYNDGVLLGKITDVMQAGGVDVYTITADKKVYCVPARKLYFTKINVTEGRIDASIPQEILEL</sequence>
<comment type="caution">
    <text evidence="8">The sequence shown here is derived from an EMBL/GenBank/DDBJ whole genome shotgun (WGS) entry which is preliminary data.</text>
</comment>
<dbReference type="STRING" id="52694.ACWI_00330"/>
<evidence type="ECO:0000259" key="7">
    <source>
        <dbReference type="Pfam" id="PF24986"/>
    </source>
</evidence>
<dbReference type="InterPro" id="IPR002676">
    <property type="entry name" value="RimM_N"/>
</dbReference>
<evidence type="ECO:0000313" key="8">
    <source>
        <dbReference type="EMBL" id="OFV72430.1"/>
    </source>
</evidence>
<evidence type="ECO:0000256" key="1">
    <source>
        <dbReference type="ARBA" id="ARBA00022490"/>
    </source>
</evidence>
<dbReference type="Gene3D" id="2.30.30.240">
    <property type="entry name" value="PRC-barrel domain"/>
    <property type="match status" value="1"/>
</dbReference>
<dbReference type="Pfam" id="PF01782">
    <property type="entry name" value="RimM"/>
    <property type="match status" value="1"/>
</dbReference>
<dbReference type="SUPFAM" id="SSF50447">
    <property type="entry name" value="Translation proteins"/>
    <property type="match status" value="1"/>
</dbReference>
<dbReference type="AlphaFoldDB" id="A0A1F2PLX1"/>
<dbReference type="InterPro" id="IPR009000">
    <property type="entry name" value="Transl_B-barrel_sf"/>
</dbReference>
<evidence type="ECO:0000313" key="11">
    <source>
        <dbReference type="Proteomes" id="UP000322619"/>
    </source>
</evidence>
<feature type="domain" description="RimM N-terminal" evidence="6">
    <location>
        <begin position="10"/>
        <end position="90"/>
    </location>
</feature>
<dbReference type="GO" id="GO:0042274">
    <property type="term" value="P:ribosomal small subunit biogenesis"/>
    <property type="evidence" value="ECO:0007669"/>
    <property type="project" value="UniProtKB-UniRule"/>
</dbReference>
<evidence type="ECO:0000313" key="9">
    <source>
        <dbReference type="EMBL" id="TYC88403.1"/>
    </source>
</evidence>
<gene>
    <name evidence="5 8" type="primary">rimM</name>
    <name evidence="8" type="ORF">ACWI_00330</name>
    <name evidence="9" type="ORF">FXB42_01975</name>
</gene>
<dbReference type="InterPro" id="IPR011033">
    <property type="entry name" value="PRC_barrel-like_sf"/>
</dbReference>
<dbReference type="OrthoDB" id="9810331at2"/>
<dbReference type="GO" id="GO:0006364">
    <property type="term" value="P:rRNA processing"/>
    <property type="evidence" value="ECO:0007669"/>
    <property type="project" value="UniProtKB-UniRule"/>
</dbReference>
<dbReference type="RefSeq" id="WP_070369430.1">
    <property type="nucleotide sequence ID" value="NZ_CP097897.1"/>
</dbReference>
<dbReference type="InterPro" id="IPR011961">
    <property type="entry name" value="RimM"/>
</dbReference>
<evidence type="ECO:0000256" key="2">
    <source>
        <dbReference type="ARBA" id="ARBA00022517"/>
    </source>
</evidence>
<dbReference type="GO" id="GO:0043022">
    <property type="term" value="F:ribosome binding"/>
    <property type="evidence" value="ECO:0007669"/>
    <property type="project" value="InterPro"/>
</dbReference>
<comment type="subunit">
    <text evidence="5">Binds ribosomal protein uS19.</text>
</comment>
<comment type="function">
    <text evidence="5">An accessory protein needed during the final step in the assembly of 30S ribosomal subunit, possibly for assembly of the head region. Essential for efficient processing of 16S rRNA. May be needed both before and after RbfA during the maturation of 16S rRNA. It has affinity for free ribosomal 30S subunits but not for 70S ribosomes.</text>
</comment>
<dbReference type="GO" id="GO:0005840">
    <property type="term" value="C:ribosome"/>
    <property type="evidence" value="ECO:0007669"/>
    <property type="project" value="InterPro"/>
</dbReference>
<dbReference type="EMBL" id="LKEU01000009">
    <property type="protein sequence ID" value="OFV72430.1"/>
    <property type="molecule type" value="Genomic_DNA"/>
</dbReference>
<keyword evidence="1 5" id="KW-0963">Cytoplasm</keyword>
<dbReference type="NCBIfam" id="TIGR02273">
    <property type="entry name" value="16S_RimM"/>
    <property type="match status" value="1"/>
</dbReference>
<dbReference type="SUPFAM" id="SSF50346">
    <property type="entry name" value="PRC-barrel domain"/>
    <property type="match status" value="1"/>
</dbReference>
<dbReference type="InterPro" id="IPR036976">
    <property type="entry name" value="RimM_N_sf"/>
</dbReference>
<dbReference type="EMBL" id="VSLA01000002">
    <property type="protein sequence ID" value="TYC88403.1"/>
    <property type="molecule type" value="Genomic_DNA"/>
</dbReference>
<evidence type="ECO:0000259" key="6">
    <source>
        <dbReference type="Pfam" id="PF01782"/>
    </source>
</evidence>
<comment type="subcellular location">
    <subcellularLocation>
        <location evidence="5">Cytoplasm</location>
    </subcellularLocation>
</comment>
<evidence type="ECO:0000256" key="4">
    <source>
        <dbReference type="ARBA" id="ARBA00023186"/>
    </source>
</evidence>
<dbReference type="PANTHER" id="PTHR33692">
    <property type="entry name" value="RIBOSOME MATURATION FACTOR RIMM"/>
    <property type="match status" value="1"/>
</dbReference>
<comment type="similarity">
    <text evidence="5">Belongs to the RimM family.</text>
</comment>
<protein>
    <recommendedName>
        <fullName evidence="5">Ribosome maturation factor RimM</fullName>
    </recommendedName>
</protein>
<dbReference type="HAMAP" id="MF_00014">
    <property type="entry name" value="Ribosome_mat_RimM"/>
    <property type="match status" value="1"/>
</dbReference>
<name>A0A1F2PLX1_9FIRM</name>
<reference evidence="9 11" key="2">
    <citation type="submission" date="2019-08" db="EMBL/GenBank/DDBJ databases">
        <title>Isolation and enrichment of carboxydotrophic bacteria from anaerobic sludge for the production of bio-based chemicals from syngas.</title>
        <authorList>
            <person name="Antares A.L."/>
            <person name="Moreira J."/>
            <person name="Diender M."/>
            <person name="Parshina S.N."/>
            <person name="Stams A.J.M."/>
            <person name="Alves M."/>
            <person name="Alves J.I."/>
            <person name="Sousa D.Z."/>
        </authorList>
    </citation>
    <scope>NUCLEOTIDE SEQUENCE [LARGE SCALE GENOMIC DNA]</scope>
    <source>
        <strain evidence="9 11">JM</strain>
    </source>
</reference>
<dbReference type="Proteomes" id="UP000176244">
    <property type="component" value="Unassembled WGS sequence"/>
</dbReference>
<comment type="domain">
    <text evidence="5">The PRC barrel domain binds ribosomal protein uS19.</text>
</comment>
<dbReference type="Gene3D" id="2.40.30.60">
    <property type="entry name" value="RimM"/>
    <property type="match status" value="1"/>
</dbReference>